<protein>
    <recommendedName>
        <fullName evidence="4">Holin of 3TMs, for gene-transfer release</fullName>
    </recommendedName>
</protein>
<dbReference type="RefSeq" id="WP_266066222.1">
    <property type="nucleotide sequence ID" value="NZ_JAPHQB010000015.1"/>
</dbReference>
<sequence>MSFWSRLWDTPEVISKGVDAAIKTGDALVFTEEERAEYNQRVRDWLLKWQQATSGQNLARRLIAIAVTTVWLVESIVGLVLTVVAAFHPENSALSESAAACWAAAQQMSLPAGVVLTFYFAPNKIGEAVQRYQDAKSKK</sequence>
<evidence type="ECO:0000313" key="3">
    <source>
        <dbReference type="Proteomes" id="UP001209730"/>
    </source>
</evidence>
<comment type="caution">
    <text evidence="2">The sequence shown here is derived from an EMBL/GenBank/DDBJ whole genome shotgun (WGS) entry which is preliminary data.</text>
</comment>
<organism evidence="2 3">
    <name type="scientific">Microbulbifer thermotolerans</name>
    <dbReference type="NCBI Taxonomy" id="252514"/>
    <lineage>
        <taxon>Bacteria</taxon>
        <taxon>Pseudomonadati</taxon>
        <taxon>Pseudomonadota</taxon>
        <taxon>Gammaproteobacteria</taxon>
        <taxon>Cellvibrionales</taxon>
        <taxon>Microbulbiferaceae</taxon>
        <taxon>Microbulbifer</taxon>
    </lineage>
</organism>
<name>A0AB35I0D9_MICTH</name>
<accession>A0AB35I0D9</accession>
<keyword evidence="1" id="KW-0812">Transmembrane</keyword>
<evidence type="ECO:0000256" key="1">
    <source>
        <dbReference type="SAM" id="Phobius"/>
    </source>
</evidence>
<reference evidence="2" key="1">
    <citation type="submission" date="2022-11" db="EMBL/GenBank/DDBJ databases">
        <title>Chitin-degrading and fungicidal potential of chitinolytic bacterial strains from marine environment of the Pacific Ocean regions.</title>
        <authorList>
            <person name="Pentekhina I."/>
            <person name="Nedashkovskaya O."/>
            <person name="Seitkalieva A."/>
            <person name="Podvolotskaya A."/>
            <person name="Tekutyeva L."/>
            <person name="Balabanova L."/>
        </authorList>
    </citation>
    <scope>NUCLEOTIDE SEQUENCE</scope>
    <source>
        <strain evidence="2">KMM 6838</strain>
    </source>
</reference>
<gene>
    <name evidence="2" type="ORF">OQJ68_10665</name>
</gene>
<evidence type="ECO:0008006" key="4">
    <source>
        <dbReference type="Google" id="ProtNLM"/>
    </source>
</evidence>
<keyword evidence="1" id="KW-0472">Membrane</keyword>
<feature type="transmembrane region" description="Helical" evidence="1">
    <location>
        <begin position="99"/>
        <end position="121"/>
    </location>
</feature>
<dbReference type="AlphaFoldDB" id="A0AB35I0D9"/>
<keyword evidence="1" id="KW-1133">Transmembrane helix</keyword>
<feature type="transmembrane region" description="Helical" evidence="1">
    <location>
        <begin position="62"/>
        <end position="87"/>
    </location>
</feature>
<proteinExistence type="predicted"/>
<dbReference type="EMBL" id="JAPHQB010000015">
    <property type="protein sequence ID" value="MCX2802247.1"/>
    <property type="molecule type" value="Genomic_DNA"/>
</dbReference>
<evidence type="ECO:0000313" key="2">
    <source>
        <dbReference type="EMBL" id="MCX2802247.1"/>
    </source>
</evidence>
<dbReference type="Proteomes" id="UP001209730">
    <property type="component" value="Unassembled WGS sequence"/>
</dbReference>